<proteinExistence type="predicted"/>
<dbReference type="GeneID" id="25292039"/>
<dbReference type="OrthoDB" id="3782662at2759"/>
<dbReference type="HOGENOM" id="CLU_1741582_0_0_1"/>
<protein>
    <recommendedName>
        <fullName evidence="3">Ankyrin repeat protein</fullName>
    </recommendedName>
</protein>
<accession>A0A0D2IJX9</accession>
<keyword evidence="2" id="KW-1185">Reference proteome</keyword>
<gene>
    <name evidence="1" type="ORF">Z518_03968</name>
</gene>
<dbReference type="AlphaFoldDB" id="A0A0D2IJX9"/>
<organism evidence="1 2">
    <name type="scientific">Rhinocladiella mackenziei CBS 650.93</name>
    <dbReference type="NCBI Taxonomy" id="1442369"/>
    <lineage>
        <taxon>Eukaryota</taxon>
        <taxon>Fungi</taxon>
        <taxon>Dikarya</taxon>
        <taxon>Ascomycota</taxon>
        <taxon>Pezizomycotina</taxon>
        <taxon>Eurotiomycetes</taxon>
        <taxon>Chaetothyriomycetidae</taxon>
        <taxon>Chaetothyriales</taxon>
        <taxon>Herpotrichiellaceae</taxon>
        <taxon>Rhinocladiella</taxon>
    </lineage>
</organism>
<sequence>MADSLCFRDAFLRTQSAAPEVTTPRITQEEYLRHLVRHMCSVRHPSDSKRDHFVFQFEPVGNCLRELALNDDYEPLNEAEAQQYHQLLVAALHGDLETVTSTFDAVRQLRAPNLDPLQPVAAVGARAGHMSIVNFALSRGAKRNRRQRSQ</sequence>
<evidence type="ECO:0008006" key="3">
    <source>
        <dbReference type="Google" id="ProtNLM"/>
    </source>
</evidence>
<dbReference type="RefSeq" id="XP_013273130.1">
    <property type="nucleotide sequence ID" value="XM_013417676.1"/>
</dbReference>
<name>A0A0D2IJX9_9EURO</name>
<evidence type="ECO:0000313" key="2">
    <source>
        <dbReference type="Proteomes" id="UP000053617"/>
    </source>
</evidence>
<reference evidence="1 2" key="1">
    <citation type="submission" date="2015-01" db="EMBL/GenBank/DDBJ databases">
        <title>The Genome Sequence of Rhinocladiella mackenzie CBS 650.93.</title>
        <authorList>
            <consortium name="The Broad Institute Genomics Platform"/>
            <person name="Cuomo C."/>
            <person name="de Hoog S."/>
            <person name="Gorbushina A."/>
            <person name="Stielow B."/>
            <person name="Teixiera M."/>
            <person name="Abouelleil A."/>
            <person name="Chapman S.B."/>
            <person name="Priest M."/>
            <person name="Young S.K."/>
            <person name="Wortman J."/>
            <person name="Nusbaum C."/>
            <person name="Birren B."/>
        </authorList>
    </citation>
    <scope>NUCLEOTIDE SEQUENCE [LARGE SCALE GENOMIC DNA]</scope>
    <source>
        <strain evidence="1 2">CBS 650.93</strain>
    </source>
</reference>
<dbReference type="Proteomes" id="UP000053617">
    <property type="component" value="Unassembled WGS sequence"/>
</dbReference>
<dbReference type="EMBL" id="KN847477">
    <property type="protein sequence ID" value="KIX05994.1"/>
    <property type="molecule type" value="Genomic_DNA"/>
</dbReference>
<dbReference type="VEuPathDB" id="FungiDB:Z518_03968"/>
<evidence type="ECO:0000313" key="1">
    <source>
        <dbReference type="EMBL" id="KIX05994.1"/>
    </source>
</evidence>